<dbReference type="Pfam" id="PF01558">
    <property type="entry name" value="POR"/>
    <property type="match status" value="1"/>
</dbReference>
<organism evidence="7 9">
    <name type="scientific">Methanobrevibacter olleyae</name>
    <dbReference type="NCBI Taxonomy" id="294671"/>
    <lineage>
        <taxon>Archaea</taxon>
        <taxon>Methanobacteriati</taxon>
        <taxon>Methanobacteriota</taxon>
        <taxon>Methanomada group</taxon>
        <taxon>Methanobacteria</taxon>
        <taxon>Methanobacteriales</taxon>
        <taxon>Methanobacteriaceae</taxon>
        <taxon>Methanobrevibacter</taxon>
    </lineage>
</organism>
<dbReference type="InterPro" id="IPR052198">
    <property type="entry name" value="IorB_Oxidoreductase"/>
</dbReference>
<accession>A0A126QYD6</accession>
<dbReference type="PANTHER" id="PTHR43854">
    <property type="entry name" value="INDOLEPYRUVATE OXIDOREDUCTASE SUBUNIT IORB"/>
    <property type="match status" value="1"/>
</dbReference>
<evidence type="ECO:0000259" key="6">
    <source>
        <dbReference type="Pfam" id="PF01558"/>
    </source>
</evidence>
<dbReference type="RefSeq" id="WP_067145623.1">
    <property type="nucleotide sequence ID" value="NZ_CP014265.1"/>
</dbReference>
<dbReference type="PANTHER" id="PTHR43854:SF1">
    <property type="entry name" value="INDOLEPYRUVATE OXIDOREDUCTASE SUBUNIT IORB"/>
    <property type="match status" value="1"/>
</dbReference>
<dbReference type="AlphaFoldDB" id="A0A126QYD6"/>
<evidence type="ECO:0000313" key="9">
    <source>
        <dbReference type="Proteomes" id="UP000066376"/>
    </source>
</evidence>
<reference evidence="9" key="2">
    <citation type="submission" date="2016-02" db="EMBL/GenBank/DDBJ databases">
        <title>The draft genome sequence of the rumen methanogen Methanobrevibacter olleyae YLM1.</title>
        <authorList>
            <consortium name="New Zealand Agricultural Greenhouse Gas Research Centre/Pastoral Greenhouse Gas Research Consortium"/>
            <person name="Kelly W.J."/>
            <person name="Li D."/>
            <person name="Lambie S.C."/>
            <person name="Attwood G.T."/>
            <person name="Altermann E."/>
            <person name="Leahy S.C."/>
        </authorList>
    </citation>
    <scope>NUCLEOTIDE SEQUENCE [LARGE SCALE GENOMIC DNA]</scope>
    <source>
        <strain evidence="9">YLM1</strain>
    </source>
</reference>
<dbReference type="GO" id="GO:0043805">
    <property type="term" value="F:indolepyruvate ferredoxin oxidoreductase activity"/>
    <property type="evidence" value="ECO:0007669"/>
    <property type="project" value="UniProtKB-EC"/>
</dbReference>
<keyword evidence="9" id="KW-1185">Reference proteome</keyword>
<dbReference type="STRING" id="294671.YLM1_0296"/>
<evidence type="ECO:0000256" key="4">
    <source>
        <dbReference type="ARBA" id="ARBA00048332"/>
    </source>
</evidence>
<evidence type="ECO:0000256" key="1">
    <source>
        <dbReference type="ARBA" id="ARBA00002995"/>
    </source>
</evidence>
<dbReference type="NCBIfam" id="TIGR03334">
    <property type="entry name" value="IOR_beta"/>
    <property type="match status" value="1"/>
</dbReference>
<dbReference type="Gene3D" id="3.40.920.10">
    <property type="entry name" value="Pyruvate-ferredoxin oxidoreductase, PFOR, domain III"/>
    <property type="match status" value="1"/>
</dbReference>
<dbReference type="InterPro" id="IPR019752">
    <property type="entry name" value="Pyrv/ketoisovalerate_OxRed_cat"/>
</dbReference>
<dbReference type="SUPFAM" id="SSF53323">
    <property type="entry name" value="Pyruvate-ferredoxin oxidoreductase, PFOR, domain III"/>
    <property type="match status" value="1"/>
</dbReference>
<dbReference type="OrthoDB" id="53326at2157"/>
<dbReference type="EMBL" id="FOTL01000007">
    <property type="protein sequence ID" value="SFL34521.1"/>
    <property type="molecule type" value="Genomic_DNA"/>
</dbReference>
<comment type="subunit">
    <text evidence="2">Heterodimer of the IorA and IorB subunits.</text>
</comment>
<evidence type="ECO:0000313" key="8">
    <source>
        <dbReference type="EMBL" id="SFL34521.1"/>
    </source>
</evidence>
<dbReference type="Proteomes" id="UP000183442">
    <property type="component" value="Unassembled WGS sequence"/>
</dbReference>
<proteinExistence type="predicted"/>
<evidence type="ECO:0000313" key="7">
    <source>
        <dbReference type="EMBL" id="AMK14856.1"/>
    </source>
</evidence>
<reference evidence="10" key="3">
    <citation type="submission" date="2016-10" db="EMBL/GenBank/DDBJ databases">
        <authorList>
            <person name="Varghese N."/>
        </authorList>
    </citation>
    <scope>NUCLEOTIDE SEQUENCE [LARGE SCALE GENOMIC DNA]</scope>
    <source>
        <strain evidence="10">DSM 16632</strain>
    </source>
</reference>
<sequence length="212" mass="22905">MSELNLNTNNDSKEDVNYSIYISGVGGQGIIKTSVIIGEAAMLEGYDVVMSEIHGMSQRGGSVSTELKIGNFKSSIVEESKADLILAFEPIEVLRGLNKANKDTTLIFNTFPIVPSTITQTGETYPEIEDIAINLKDNFDSVYPLEANGLAKDAGSVLSLNMVLLGASIANDSFPLSKETVITAMKHNLAPKFHEMNLKAIENGYNAIKDSL</sequence>
<dbReference type="InterPro" id="IPR002869">
    <property type="entry name" value="Pyrv_flavodox_OxRed_cen"/>
</dbReference>
<dbReference type="EMBL" id="CP014265">
    <property type="protein sequence ID" value="AMK14856.1"/>
    <property type="molecule type" value="Genomic_DNA"/>
</dbReference>
<dbReference type="InterPro" id="IPR017719">
    <property type="entry name" value="Indolepyruvate_Fd_OxRdtase_bsu"/>
</dbReference>
<comment type="catalytic activity">
    <reaction evidence="4">
        <text>indole-3-pyruvate + 2 oxidized [2Fe-2S]-[ferredoxin] + CoA = (indol-3-yl)acetyl-CoA + 2 reduced [2Fe-2S]-[ferredoxin] + CO2 + H(+)</text>
        <dbReference type="Rhea" id="RHEA:12645"/>
        <dbReference type="Rhea" id="RHEA-COMP:10000"/>
        <dbReference type="Rhea" id="RHEA-COMP:10001"/>
        <dbReference type="ChEBI" id="CHEBI:15378"/>
        <dbReference type="ChEBI" id="CHEBI:16526"/>
        <dbReference type="ChEBI" id="CHEBI:17640"/>
        <dbReference type="ChEBI" id="CHEBI:33737"/>
        <dbReference type="ChEBI" id="CHEBI:33738"/>
        <dbReference type="ChEBI" id="CHEBI:57271"/>
        <dbReference type="ChEBI" id="CHEBI:57287"/>
        <dbReference type="EC" id="1.2.7.8"/>
    </reaction>
</comment>
<keyword evidence="3" id="KW-0560">Oxidoreductase</keyword>
<feature type="domain" description="Pyruvate/ketoisovalerate oxidoreductase catalytic" evidence="6">
    <location>
        <begin position="26"/>
        <end position="206"/>
    </location>
</feature>
<comment type="function">
    <text evidence="1">Catalyzes the ferredoxin-dependent oxidative decarboxylation of arylpyruvates.</text>
</comment>
<evidence type="ECO:0000256" key="5">
    <source>
        <dbReference type="NCBIfam" id="TIGR03334"/>
    </source>
</evidence>
<keyword evidence="7" id="KW-0670">Pyruvate</keyword>
<evidence type="ECO:0000313" key="10">
    <source>
        <dbReference type="Proteomes" id="UP000183442"/>
    </source>
</evidence>
<dbReference type="Proteomes" id="UP000066376">
    <property type="component" value="Chromosome"/>
</dbReference>
<dbReference type="EC" id="1.2.7.8" evidence="5"/>
<evidence type="ECO:0000256" key="2">
    <source>
        <dbReference type="ARBA" id="ARBA00011238"/>
    </source>
</evidence>
<dbReference type="NCBIfam" id="NF005323">
    <property type="entry name" value="PRK06853.1-3"/>
    <property type="match status" value="1"/>
</dbReference>
<reference evidence="8" key="4">
    <citation type="submission" date="2016-10" db="EMBL/GenBank/DDBJ databases">
        <authorList>
            <person name="de Groot N.N."/>
        </authorList>
    </citation>
    <scope>NUCLEOTIDE SEQUENCE [LARGE SCALE GENOMIC DNA]</scope>
    <source>
        <strain evidence="8">DSM 16632</strain>
    </source>
</reference>
<dbReference type="PATRIC" id="fig|294671.3.peg.297"/>
<protein>
    <recommendedName>
        <fullName evidence="5">Indolepyruvate ferredoxin oxidoreductase subunit beta</fullName>
        <ecNumber evidence="5">1.2.7.8</ecNumber>
    </recommendedName>
</protein>
<name>A0A126QYD6_METOL</name>
<gene>
    <name evidence="8" type="ORF">SAMN02910297_00629</name>
    <name evidence="7" type="ORF">YLM1_0296</name>
</gene>
<dbReference type="GeneID" id="28488595"/>
<dbReference type="KEGG" id="mol:YLM1_0296"/>
<evidence type="ECO:0000256" key="3">
    <source>
        <dbReference type="ARBA" id="ARBA00023002"/>
    </source>
</evidence>
<reference evidence="7 9" key="1">
    <citation type="journal article" date="2016" name="Genome Announc.">
        <title>Draft Genome Sequence of the Rumen Methanogen Methanobrevibacter olleyae YLM1.</title>
        <authorList>
            <person name="Kelly W.J."/>
            <person name="Li D."/>
            <person name="Lambie S.C."/>
            <person name="Cox F."/>
            <person name="Attwood G.T."/>
            <person name="Altermann E."/>
            <person name="Leahy S.C."/>
        </authorList>
    </citation>
    <scope>NUCLEOTIDE SEQUENCE [LARGE SCALE GENOMIC DNA]</scope>
    <source>
        <strain evidence="7 9">YLM1</strain>
    </source>
</reference>